<reference evidence="2 3" key="1">
    <citation type="submission" date="2024-04" db="EMBL/GenBank/DDBJ databases">
        <title>Defined microbial consortia suppress multidrug-resistant proinflammatory Enterobacteriaceae via ecological control.</title>
        <authorList>
            <person name="Furuichi M."/>
            <person name="Kawaguchi T."/>
            <person name="Pust M."/>
            <person name="Yasuma K."/>
            <person name="Plichta D."/>
            <person name="Hasegawa N."/>
            <person name="Ohya T."/>
            <person name="Bhattarai S."/>
            <person name="Sasajima S."/>
            <person name="Aoto Y."/>
            <person name="Tuganbaev T."/>
            <person name="Yaginuma M."/>
            <person name="Ueda M."/>
            <person name="Okahashi N."/>
            <person name="Amafuji K."/>
            <person name="Kiridooshi Y."/>
            <person name="Sugita K."/>
            <person name="Strazar M."/>
            <person name="Skelly A."/>
            <person name="Suda W."/>
            <person name="Hattori M."/>
            <person name="Nakamoto N."/>
            <person name="Caballero S."/>
            <person name="Norman J."/>
            <person name="Olle B."/>
            <person name="Tanoue T."/>
            <person name="Arita M."/>
            <person name="Bucci V."/>
            <person name="Atarashi K."/>
            <person name="Xavier R."/>
            <person name="Honda K."/>
        </authorList>
    </citation>
    <scope>NUCLEOTIDE SEQUENCE [LARGE SCALE GENOMIC DNA]</scope>
    <source>
        <strain evidence="3">f13</strain>
    </source>
</reference>
<dbReference type="Proteomes" id="UP001600894">
    <property type="component" value="Unassembled WGS sequence"/>
</dbReference>
<comment type="caution">
    <text evidence="2">The sequence shown here is derived from an EMBL/GenBank/DDBJ whole genome shotgun (WGS) entry which is preliminary data.</text>
</comment>
<organism evidence="2 3">
    <name type="scientific">Enterocloster alcoholdehydrogenati</name>
    <dbReference type="NCBI Taxonomy" id="2547410"/>
    <lineage>
        <taxon>Bacteria</taxon>
        <taxon>Bacillati</taxon>
        <taxon>Bacillota</taxon>
        <taxon>Clostridia</taxon>
        <taxon>Lachnospirales</taxon>
        <taxon>Lachnospiraceae</taxon>
        <taxon>Enterocloster</taxon>
    </lineage>
</organism>
<sequence length="476" mass="53196">MANILQVTNSALNTETKNIGAEQPLKTPLSDQQIRNPSDPSRVVRADGQESGKSGTATGEKNFGVAGYSSNYGAFLQKLAEGTDLTQLLGDLFSGSGIAAQGDEQTGQLIRELLTSLQFESPEDVTGFLKEQTSQQLKFSGPFFEKFRSLLLQGSSSSMKDAAMEFLRAYNDFSAGEHLLRQMETLTKDITSLLFPSVRGEFEELLKGMDWGAQNGRTQENMETLRGQVIPFLSRYISKTHDYGAVRSATMMLVLNCIKYENGSREQLLQLFDRMASSREFPRFFGDDPKAALTMLLEGVTPGQHQSGFADAFSSLLLKGMEGGAGLEQVQPFYQLLNSLLLNESVYLPLMHLILPFQYQDKEVMSELWVDPDAHKEEDEAQGGRKIRFLVRFEISGVGDFELAASLQERKAKLQLAVPPALMEERQEIQKKVTGIFRQNGMEVSRLLVQEKQGEMRLEEVFPDILRKEKAIDVRI</sequence>
<evidence type="ECO:0000256" key="1">
    <source>
        <dbReference type="SAM" id="MobiDB-lite"/>
    </source>
</evidence>
<gene>
    <name evidence="2" type="ORF">F130042H8_16110</name>
</gene>
<dbReference type="EMBL" id="BAABXL010000001">
    <property type="protein sequence ID" value="GAA6268551.1"/>
    <property type="molecule type" value="Genomic_DNA"/>
</dbReference>
<name>A0ABQ0AX01_9FIRM</name>
<proteinExistence type="predicted"/>
<evidence type="ECO:0000313" key="3">
    <source>
        <dbReference type="Proteomes" id="UP001600894"/>
    </source>
</evidence>
<evidence type="ECO:0000313" key="2">
    <source>
        <dbReference type="EMBL" id="GAA6268551.1"/>
    </source>
</evidence>
<accession>A0ABQ0AX01</accession>
<keyword evidence="3" id="KW-1185">Reference proteome</keyword>
<feature type="region of interest" description="Disordered" evidence="1">
    <location>
        <begin position="15"/>
        <end position="60"/>
    </location>
</feature>
<feature type="compositionally biased region" description="Polar residues" evidence="1">
    <location>
        <begin position="29"/>
        <end position="39"/>
    </location>
</feature>
<dbReference type="RefSeq" id="WP_176253533.1">
    <property type="nucleotide sequence ID" value="NZ_BAABXL010000001.1"/>
</dbReference>
<protein>
    <recommendedName>
        <fullName evidence="4">Flagellar hook-length control protein FliK</fullName>
    </recommendedName>
</protein>
<evidence type="ECO:0008006" key="4">
    <source>
        <dbReference type="Google" id="ProtNLM"/>
    </source>
</evidence>